<name>A0A316VHS1_9BASI</name>
<organism evidence="3 4">
    <name type="scientific">Meira miltonrushii</name>
    <dbReference type="NCBI Taxonomy" id="1280837"/>
    <lineage>
        <taxon>Eukaryota</taxon>
        <taxon>Fungi</taxon>
        <taxon>Dikarya</taxon>
        <taxon>Basidiomycota</taxon>
        <taxon>Ustilaginomycotina</taxon>
        <taxon>Exobasidiomycetes</taxon>
        <taxon>Exobasidiales</taxon>
        <taxon>Brachybasidiaceae</taxon>
        <taxon>Meira</taxon>
    </lineage>
</organism>
<feature type="region of interest" description="Disordered" evidence="1">
    <location>
        <begin position="10"/>
        <end position="279"/>
    </location>
</feature>
<feature type="transmembrane region" description="Helical" evidence="2">
    <location>
        <begin position="319"/>
        <end position="337"/>
    </location>
</feature>
<proteinExistence type="predicted"/>
<protein>
    <submittedName>
        <fullName evidence="3">Uncharacterized protein</fullName>
    </submittedName>
</protein>
<feature type="compositionally biased region" description="Polar residues" evidence="1">
    <location>
        <begin position="203"/>
        <end position="222"/>
    </location>
</feature>
<feature type="compositionally biased region" description="Polar residues" evidence="1">
    <location>
        <begin position="171"/>
        <end position="187"/>
    </location>
</feature>
<evidence type="ECO:0000313" key="4">
    <source>
        <dbReference type="Proteomes" id="UP000245771"/>
    </source>
</evidence>
<sequence>MAMPRYKYAIGNAPVRFPSLSSQNTEGQEGGSKVAEEAVQQEDTKTDPITTTTEARPKRWSFLFGGSSEPEPTSIKKTLSHQDLRKGSDSSTMSSKDDSTVTSMQRTSTSQSDTLTNDRQRSKSMHAPGSTLAPVPTVPDHARPQRQVRSSLYSPRIDGETRRSKRVSWVVPSTSTSRESSRANSVRSGVEANEQTGLLGDMSQRQASQRPLSATFRPSSLFWTDIERRGSDGGQAGNESGTSTPRIPSRSASPAPRRYGATEDQSVETPDEDDPYGYRALAGPALLPTFHERQKSKQAAASRSSSTLSAFTPTCSSTSWISLLGLSIIVTGLLYLLL</sequence>
<keyword evidence="4" id="KW-1185">Reference proteome</keyword>
<dbReference type="Proteomes" id="UP000245771">
    <property type="component" value="Unassembled WGS sequence"/>
</dbReference>
<keyword evidence="2" id="KW-0812">Transmembrane</keyword>
<evidence type="ECO:0000313" key="3">
    <source>
        <dbReference type="EMBL" id="PWN35055.1"/>
    </source>
</evidence>
<accession>A0A316VHS1</accession>
<feature type="compositionally biased region" description="Low complexity" evidence="1">
    <location>
        <begin position="242"/>
        <end position="258"/>
    </location>
</feature>
<dbReference type="AlphaFoldDB" id="A0A316VHS1"/>
<dbReference type="EMBL" id="KZ819603">
    <property type="protein sequence ID" value="PWN35055.1"/>
    <property type="molecule type" value="Genomic_DNA"/>
</dbReference>
<evidence type="ECO:0000256" key="1">
    <source>
        <dbReference type="SAM" id="MobiDB-lite"/>
    </source>
</evidence>
<evidence type="ECO:0000256" key="2">
    <source>
        <dbReference type="SAM" id="Phobius"/>
    </source>
</evidence>
<keyword evidence="2" id="KW-0472">Membrane</keyword>
<gene>
    <name evidence="3" type="ORF">FA14DRAFT_160382</name>
</gene>
<dbReference type="GeneID" id="37020430"/>
<dbReference type="OrthoDB" id="3366980at2759"/>
<reference evidence="3 4" key="1">
    <citation type="journal article" date="2018" name="Mol. Biol. Evol.">
        <title>Broad Genomic Sampling Reveals a Smut Pathogenic Ancestry of the Fungal Clade Ustilaginomycotina.</title>
        <authorList>
            <person name="Kijpornyongpan T."/>
            <person name="Mondo S.J."/>
            <person name="Barry K."/>
            <person name="Sandor L."/>
            <person name="Lee J."/>
            <person name="Lipzen A."/>
            <person name="Pangilinan J."/>
            <person name="LaButti K."/>
            <person name="Hainaut M."/>
            <person name="Henrissat B."/>
            <person name="Grigoriev I.V."/>
            <person name="Spatafora J.W."/>
            <person name="Aime M.C."/>
        </authorList>
    </citation>
    <scope>NUCLEOTIDE SEQUENCE [LARGE SCALE GENOMIC DNA]</scope>
    <source>
        <strain evidence="3 4">MCA 3882</strain>
    </source>
</reference>
<dbReference type="InParanoid" id="A0A316VHS1"/>
<keyword evidence="2" id="KW-1133">Transmembrane helix</keyword>
<feature type="compositionally biased region" description="Acidic residues" evidence="1">
    <location>
        <begin position="265"/>
        <end position="275"/>
    </location>
</feature>
<dbReference type="RefSeq" id="XP_025355357.1">
    <property type="nucleotide sequence ID" value="XM_025498649.1"/>
</dbReference>
<feature type="compositionally biased region" description="Polar residues" evidence="1">
    <location>
        <begin position="104"/>
        <end position="115"/>
    </location>
</feature>